<keyword evidence="4 6" id="KW-0472">Membrane</keyword>
<comment type="caution">
    <text evidence="8">The sequence shown here is derived from an EMBL/GenBank/DDBJ whole genome shotgun (WGS) entry which is preliminary data.</text>
</comment>
<dbReference type="RefSeq" id="WP_379572499.1">
    <property type="nucleotide sequence ID" value="NZ_JBHUFV010000020.1"/>
</dbReference>
<dbReference type="Proteomes" id="UP001597368">
    <property type="component" value="Unassembled WGS sequence"/>
</dbReference>
<dbReference type="EMBL" id="JBHUFV010000020">
    <property type="protein sequence ID" value="MFD1932441.1"/>
    <property type="molecule type" value="Genomic_DNA"/>
</dbReference>
<feature type="transmembrane region" description="Helical" evidence="6">
    <location>
        <begin position="278"/>
        <end position="295"/>
    </location>
</feature>
<dbReference type="PANTHER" id="PTHR42910">
    <property type="entry name" value="TRANSPORTER SCO4007-RELATED"/>
    <property type="match status" value="1"/>
</dbReference>
<dbReference type="Pfam" id="PF07690">
    <property type="entry name" value="MFS_1"/>
    <property type="match status" value="1"/>
</dbReference>
<accession>A0ABW4SUU1</accession>
<evidence type="ECO:0000256" key="4">
    <source>
        <dbReference type="ARBA" id="ARBA00023136"/>
    </source>
</evidence>
<reference evidence="9" key="1">
    <citation type="journal article" date="2019" name="Int. J. Syst. Evol. Microbiol.">
        <title>The Global Catalogue of Microorganisms (GCM) 10K type strain sequencing project: providing services to taxonomists for standard genome sequencing and annotation.</title>
        <authorList>
            <consortium name="The Broad Institute Genomics Platform"/>
            <consortium name="The Broad Institute Genome Sequencing Center for Infectious Disease"/>
            <person name="Wu L."/>
            <person name="Ma J."/>
        </authorList>
    </citation>
    <scope>NUCLEOTIDE SEQUENCE [LARGE SCALE GENOMIC DNA]</scope>
    <source>
        <strain evidence="9">ICMP 6774ER</strain>
    </source>
</reference>
<feature type="domain" description="Major facilitator superfamily (MFS) profile" evidence="7">
    <location>
        <begin position="1"/>
        <end position="394"/>
    </location>
</feature>
<keyword evidence="2 6" id="KW-0812">Transmembrane</keyword>
<feature type="transmembrane region" description="Helical" evidence="6">
    <location>
        <begin position="12"/>
        <end position="28"/>
    </location>
</feature>
<evidence type="ECO:0000256" key="3">
    <source>
        <dbReference type="ARBA" id="ARBA00022989"/>
    </source>
</evidence>
<sequence length="463" mass="46872">MEAQPVAGRRLVLLLAVTCGVAVGNLYFPQAISPLIASGLRVQPDAAALVVTAVQLGYALGIFLLVPLGDRLPHRPLVVTLLGLTALNLLAAGAAPALPPLVGAGVLVGATTVIAPIVVALAAGLVPDDRRGAVTGTLLSGSIGGMLLSRAFGGSVGEWLGWRAPYLTAAAAVLLLATVLAFALPATTPPSRQRYPALLAETLRLLRREPDLRRSCFYQATIFGAFTAVWTGAALLLTSPAYRMGAQAVGVLALVNIATMLGTPFAGRQVDRRGSDTVNLVCMLAVIASAAVLWAGGLGGVTGLVALGLGTLILDVAMQSGMIANQVRIFALRPEARSRLNTAYMTCAFLGGGLGSWLAARAFTRLGWQGVCALIAALATLALARHLLHRRHSPRTPATSIAPTSIAPTSIAPTAAASTSVHPASGSSSASASASGSAPSSSSDSASSSGSTAVPGSTTTHPR</sequence>
<feature type="transmembrane region" description="Helical" evidence="6">
    <location>
        <begin position="216"/>
        <end position="238"/>
    </location>
</feature>
<organism evidence="8 9">
    <name type="scientific">Nonomuraea mangrovi</name>
    <dbReference type="NCBI Taxonomy" id="2316207"/>
    <lineage>
        <taxon>Bacteria</taxon>
        <taxon>Bacillati</taxon>
        <taxon>Actinomycetota</taxon>
        <taxon>Actinomycetes</taxon>
        <taxon>Streptosporangiales</taxon>
        <taxon>Streptosporangiaceae</taxon>
        <taxon>Nonomuraea</taxon>
    </lineage>
</organism>
<dbReference type="Gene3D" id="1.20.1250.20">
    <property type="entry name" value="MFS general substrate transporter like domains"/>
    <property type="match status" value="1"/>
</dbReference>
<dbReference type="CDD" id="cd17324">
    <property type="entry name" value="MFS_NepI_like"/>
    <property type="match status" value="1"/>
</dbReference>
<gene>
    <name evidence="8" type="ORF">ACFSKW_13245</name>
</gene>
<dbReference type="SUPFAM" id="SSF103473">
    <property type="entry name" value="MFS general substrate transporter"/>
    <property type="match status" value="1"/>
</dbReference>
<feature type="transmembrane region" description="Helical" evidence="6">
    <location>
        <begin position="48"/>
        <end position="66"/>
    </location>
</feature>
<feature type="transmembrane region" description="Helical" evidence="6">
    <location>
        <begin position="78"/>
        <end position="98"/>
    </location>
</feature>
<feature type="transmembrane region" description="Helical" evidence="6">
    <location>
        <begin position="301"/>
        <end position="321"/>
    </location>
</feature>
<proteinExistence type="predicted"/>
<evidence type="ECO:0000256" key="2">
    <source>
        <dbReference type="ARBA" id="ARBA00022692"/>
    </source>
</evidence>
<keyword evidence="3 6" id="KW-1133">Transmembrane helix</keyword>
<evidence type="ECO:0000256" key="5">
    <source>
        <dbReference type="SAM" id="MobiDB-lite"/>
    </source>
</evidence>
<feature type="transmembrane region" description="Helical" evidence="6">
    <location>
        <begin position="133"/>
        <end position="152"/>
    </location>
</feature>
<feature type="transmembrane region" description="Helical" evidence="6">
    <location>
        <begin position="366"/>
        <end position="388"/>
    </location>
</feature>
<evidence type="ECO:0000256" key="1">
    <source>
        <dbReference type="ARBA" id="ARBA00004651"/>
    </source>
</evidence>
<dbReference type="InterPro" id="IPR011701">
    <property type="entry name" value="MFS"/>
</dbReference>
<feature type="transmembrane region" description="Helical" evidence="6">
    <location>
        <begin position="164"/>
        <end position="184"/>
    </location>
</feature>
<feature type="transmembrane region" description="Helical" evidence="6">
    <location>
        <begin position="244"/>
        <end position="266"/>
    </location>
</feature>
<evidence type="ECO:0000313" key="9">
    <source>
        <dbReference type="Proteomes" id="UP001597368"/>
    </source>
</evidence>
<dbReference type="PROSITE" id="PS50850">
    <property type="entry name" value="MFS"/>
    <property type="match status" value="1"/>
</dbReference>
<dbReference type="PANTHER" id="PTHR42910:SF1">
    <property type="entry name" value="MAJOR FACILITATOR SUPERFAMILY (MFS) PROFILE DOMAIN-CONTAINING PROTEIN"/>
    <property type="match status" value="1"/>
</dbReference>
<feature type="region of interest" description="Disordered" evidence="5">
    <location>
        <begin position="413"/>
        <end position="463"/>
    </location>
</feature>
<feature type="transmembrane region" description="Helical" evidence="6">
    <location>
        <begin position="342"/>
        <end position="360"/>
    </location>
</feature>
<name>A0ABW4SUU1_9ACTN</name>
<feature type="transmembrane region" description="Helical" evidence="6">
    <location>
        <begin position="104"/>
        <end position="126"/>
    </location>
</feature>
<comment type="subcellular location">
    <subcellularLocation>
        <location evidence="1">Cell membrane</location>
        <topology evidence="1">Multi-pass membrane protein</topology>
    </subcellularLocation>
</comment>
<protein>
    <submittedName>
        <fullName evidence="8">MFS transporter</fullName>
    </submittedName>
</protein>
<dbReference type="InterPro" id="IPR036259">
    <property type="entry name" value="MFS_trans_sf"/>
</dbReference>
<dbReference type="InterPro" id="IPR020846">
    <property type="entry name" value="MFS_dom"/>
</dbReference>
<keyword evidence="9" id="KW-1185">Reference proteome</keyword>
<evidence type="ECO:0000256" key="6">
    <source>
        <dbReference type="SAM" id="Phobius"/>
    </source>
</evidence>
<evidence type="ECO:0000313" key="8">
    <source>
        <dbReference type="EMBL" id="MFD1932441.1"/>
    </source>
</evidence>
<evidence type="ECO:0000259" key="7">
    <source>
        <dbReference type="PROSITE" id="PS50850"/>
    </source>
</evidence>